<dbReference type="InterPro" id="IPR038607">
    <property type="entry name" value="PhoD-like_sf"/>
</dbReference>
<name>A0A812IKP3_SYMPI</name>
<gene>
    <name evidence="3" type="primary">pld</name>
    <name evidence="3" type="ORF">SPIL2461_LOCUS61</name>
</gene>
<dbReference type="InterPro" id="IPR032093">
    <property type="entry name" value="PhoD_N"/>
</dbReference>
<comment type="caution">
    <text evidence="3">The sequence shown here is derived from an EMBL/GenBank/DDBJ whole genome shotgun (WGS) entry which is preliminary data.</text>
</comment>
<dbReference type="InterPro" id="IPR052900">
    <property type="entry name" value="Phospholipid_Metab_Enz"/>
</dbReference>
<evidence type="ECO:0000313" key="4">
    <source>
        <dbReference type="Proteomes" id="UP000649617"/>
    </source>
</evidence>
<feature type="domain" description="Phospholipase D N-terminal" evidence="2">
    <location>
        <begin position="169"/>
        <end position="257"/>
    </location>
</feature>
<dbReference type="AlphaFoldDB" id="A0A812IKP3"/>
<reference evidence="3" key="1">
    <citation type="submission" date="2021-02" db="EMBL/GenBank/DDBJ databases">
        <authorList>
            <person name="Dougan E. K."/>
            <person name="Rhodes N."/>
            <person name="Thang M."/>
            <person name="Chan C."/>
        </authorList>
    </citation>
    <scope>NUCLEOTIDE SEQUENCE</scope>
</reference>
<dbReference type="InterPro" id="IPR029032">
    <property type="entry name" value="AhpD-like"/>
</dbReference>
<dbReference type="PANTHER" id="PTHR43606">
    <property type="entry name" value="PHOSPHATASE, PUTATIVE (AFU_ORTHOLOGUE AFUA_6G08710)-RELATED"/>
    <property type="match status" value="1"/>
</dbReference>
<sequence length="648" mass="72365">MARITLKQNHELEPHALAAVQAIEASGADSSTMRGLAHSQALFDSYFKFYMPARAGTSIPEELIELGAEHGLTEEKIAQLDEPTNSFSEVERLALEYADRMALDHHHMDDAFFDRMREQFTDEQILELGMMIGQFIGFGRLLMVLDLESKFCPVAGAVAAPDLKNRFQHGVASGDPLGDRVILWTRVSGGADKPVAVRWVIATDQALRNIVNQGVVTALPERDHTVKVDALGLSPGRTYYYRFDADGQESPTGRTRTLPDRTVTRLRFAVVSCSNYPFGYFNAYGRVAERADVDAVLHLGDYFYEYAPNEYGSGEEFGRVHEPGHEVVTLADYRVRHAQYKTDPDLQEAHRQHPWICVWDDHESTNNSWRDGAQNHNPESGEGNWSTRRAVAIRAYHEWLPIREQPSANGPFIYRSFRFGQLADLIMLDTRLHGRSRQLDDPKDTAGLADPSRTILGADQQAWLAEQLRASKRQGTTWRLLGQQLMFGQLIGEDGVLLNTDQWDGYPASRTAILDQLAAESINNMVVLTGDIHTAWAMDIAPDPLSDGYDPGSGKGSLAVEFVTTSVTSPGPQGDAEALAEREQVIMDTRPHIHYVNLREHGYLLLDIDSERTRGEFWFVDSIVERGGGERLAAAYTTQAGANHLVRD</sequence>
<dbReference type="Proteomes" id="UP000649617">
    <property type="component" value="Unassembled WGS sequence"/>
</dbReference>
<accession>A0A812IKP3</accession>
<dbReference type="SUPFAM" id="SSF56300">
    <property type="entry name" value="Metallo-dependent phosphatases"/>
    <property type="match status" value="1"/>
</dbReference>
<dbReference type="PANTHER" id="PTHR43606:SF7">
    <property type="entry name" value="PHOSPHATASE, PUTATIVE (AFU_ORTHOLOGUE AFUA_6G08710)-RELATED"/>
    <property type="match status" value="1"/>
</dbReference>
<keyword evidence="4" id="KW-1185">Reference proteome</keyword>
<dbReference type="InterPro" id="IPR029052">
    <property type="entry name" value="Metallo-depent_PP-like"/>
</dbReference>
<feature type="domain" description="PhoD-like phosphatase metallophosphatase" evidence="1">
    <location>
        <begin position="268"/>
        <end position="616"/>
    </location>
</feature>
<dbReference type="Gene3D" id="2.60.40.380">
    <property type="entry name" value="Purple acid phosphatase-like, N-terminal"/>
    <property type="match status" value="1"/>
</dbReference>
<dbReference type="Pfam" id="PF09423">
    <property type="entry name" value="PhoD"/>
    <property type="match status" value="1"/>
</dbReference>
<dbReference type="Gene3D" id="1.20.1290.10">
    <property type="entry name" value="AhpD-like"/>
    <property type="match status" value="1"/>
</dbReference>
<dbReference type="InterPro" id="IPR018946">
    <property type="entry name" value="PhoD-like_MPP"/>
</dbReference>
<evidence type="ECO:0000259" key="1">
    <source>
        <dbReference type="Pfam" id="PF09423"/>
    </source>
</evidence>
<dbReference type="Pfam" id="PF16655">
    <property type="entry name" value="PhoD_N"/>
    <property type="match status" value="1"/>
</dbReference>
<proteinExistence type="predicted"/>
<dbReference type="EMBL" id="CAJNIZ010000001">
    <property type="protein sequence ID" value="CAE7148950.1"/>
    <property type="molecule type" value="Genomic_DNA"/>
</dbReference>
<dbReference type="Gene3D" id="3.60.21.70">
    <property type="entry name" value="PhoD-like phosphatase"/>
    <property type="match status" value="1"/>
</dbReference>
<evidence type="ECO:0000259" key="2">
    <source>
        <dbReference type="Pfam" id="PF16655"/>
    </source>
</evidence>
<dbReference type="OrthoDB" id="44589at2759"/>
<protein>
    <submittedName>
        <fullName evidence="3">Pld protein</fullName>
    </submittedName>
</protein>
<organism evidence="3 4">
    <name type="scientific">Symbiodinium pilosum</name>
    <name type="common">Dinoflagellate</name>
    <dbReference type="NCBI Taxonomy" id="2952"/>
    <lineage>
        <taxon>Eukaryota</taxon>
        <taxon>Sar</taxon>
        <taxon>Alveolata</taxon>
        <taxon>Dinophyceae</taxon>
        <taxon>Suessiales</taxon>
        <taxon>Symbiodiniaceae</taxon>
        <taxon>Symbiodinium</taxon>
    </lineage>
</organism>
<evidence type="ECO:0000313" key="3">
    <source>
        <dbReference type="EMBL" id="CAE7148950.1"/>
    </source>
</evidence>
<dbReference type="SUPFAM" id="SSF69118">
    <property type="entry name" value="AhpD-like"/>
    <property type="match status" value="1"/>
</dbReference>
<dbReference type="CDD" id="cd07389">
    <property type="entry name" value="MPP_PhoD"/>
    <property type="match status" value="1"/>
</dbReference>